<protein>
    <recommendedName>
        <fullName evidence="4">Serine protease</fullName>
    </recommendedName>
</protein>
<dbReference type="Gene3D" id="2.40.10.10">
    <property type="entry name" value="Trypsin-like serine proteases"/>
    <property type="match status" value="2"/>
</dbReference>
<keyword evidence="3" id="KW-1185">Reference proteome</keyword>
<dbReference type="PRINTS" id="PR00834">
    <property type="entry name" value="PROTEASES2C"/>
</dbReference>
<evidence type="ECO:0000313" key="3">
    <source>
        <dbReference type="Proteomes" id="UP000636110"/>
    </source>
</evidence>
<dbReference type="InterPro" id="IPR001940">
    <property type="entry name" value="Peptidase_S1C"/>
</dbReference>
<proteinExistence type="predicted"/>
<feature type="chain" id="PRO_5046656945" description="Serine protease" evidence="1">
    <location>
        <begin position="21"/>
        <end position="570"/>
    </location>
</feature>
<evidence type="ECO:0000256" key="1">
    <source>
        <dbReference type="SAM" id="SignalP"/>
    </source>
</evidence>
<dbReference type="InterPro" id="IPR009003">
    <property type="entry name" value="Peptidase_S1_PA"/>
</dbReference>
<dbReference type="SUPFAM" id="SSF50494">
    <property type="entry name" value="Trypsin-like serine proteases"/>
    <property type="match status" value="2"/>
</dbReference>
<dbReference type="InterPro" id="IPR043504">
    <property type="entry name" value="Peptidase_S1_PA_chymotrypsin"/>
</dbReference>
<dbReference type="EMBL" id="WNXC01000009">
    <property type="protein sequence ID" value="MBB2151376.1"/>
    <property type="molecule type" value="Genomic_DNA"/>
</dbReference>
<dbReference type="Proteomes" id="UP000636110">
    <property type="component" value="Unassembled WGS sequence"/>
</dbReference>
<accession>A0ABR6F1Q7</accession>
<dbReference type="PANTHER" id="PTHR22939">
    <property type="entry name" value="SERINE PROTEASE FAMILY S1C HTRA-RELATED"/>
    <property type="match status" value="1"/>
</dbReference>
<dbReference type="Pfam" id="PF13365">
    <property type="entry name" value="Trypsin_2"/>
    <property type="match status" value="1"/>
</dbReference>
<reference evidence="2 3" key="1">
    <citation type="submission" date="2019-11" db="EMBL/GenBank/DDBJ databases">
        <title>Description of Pedobacter sp. LMG 31462T.</title>
        <authorList>
            <person name="Carlier A."/>
            <person name="Qi S."/>
            <person name="Vandamme P."/>
        </authorList>
    </citation>
    <scope>NUCLEOTIDE SEQUENCE [LARGE SCALE GENOMIC DNA]</scope>
    <source>
        <strain evidence="2 3">LMG 31462</strain>
    </source>
</reference>
<keyword evidence="1" id="KW-0732">Signal</keyword>
<dbReference type="PANTHER" id="PTHR22939:SF129">
    <property type="entry name" value="SERINE PROTEASE HTRA2, MITOCHONDRIAL"/>
    <property type="match status" value="1"/>
</dbReference>
<name>A0ABR6F1Q7_9SPHI</name>
<organism evidence="2 3">
    <name type="scientific">Pedobacter gandavensis</name>
    <dbReference type="NCBI Taxonomy" id="2679963"/>
    <lineage>
        <taxon>Bacteria</taxon>
        <taxon>Pseudomonadati</taxon>
        <taxon>Bacteroidota</taxon>
        <taxon>Sphingobacteriia</taxon>
        <taxon>Sphingobacteriales</taxon>
        <taxon>Sphingobacteriaceae</taxon>
        <taxon>Pedobacter</taxon>
    </lineage>
</organism>
<sequence>MKKIIILLLLCLQSIWPAFAQNEGFNAGQLEKEVKLNLKNAYAASVRIVNLDSNQQAVGGFFSGVVVDAEGHILTAAHAIGPNKPYLVVFPDGRRFKAKGLGVIHSIDAAMMQIVEKGKWPFAKMGWTSVLAPNVPCISISYPGSLTAKKPTIRFGYVAELKHKTGFMRSTCLMEPGDSGGPLFDLRGRVIGIHSRVSIYLTENMEVPIDNFRKYWTALTTPVVHTAFIPEDKLKMNKNEELLKPVPQMSDLIAGFKQQDSLFQKNVFTVKDSNHVSILSALVNLNGLIPTAALTGKSFFISKSSMVGPDAKVEMVDGSMIKAKVISRDEANDLVLLQIPQEINGGINLNGGTKLNMVSGTYDFDQLGSFLISPKPKVAGELSVLGNFQVSIPKSSTTYLGVGTSYNQSDYKIVVTGLYPLPVEKGNIKEDVKADDIAVKDELKKINDRFLLTTDDLPEELSKYTTNQQVTLQYAKKTGALYTKTFTLKPRYVEEDRSKDLFMDGKSRRRDNFKEVLIHDGKLKPSEFGGPLFEVNGDFYGINIARLSRTSSLTIPASVIVLFVKAVTWI</sequence>
<evidence type="ECO:0000313" key="2">
    <source>
        <dbReference type="EMBL" id="MBB2151376.1"/>
    </source>
</evidence>
<gene>
    <name evidence="2" type="ORF">GM920_20920</name>
</gene>
<dbReference type="RefSeq" id="WP_182961154.1">
    <property type="nucleotide sequence ID" value="NZ_WNXC01000009.1"/>
</dbReference>
<evidence type="ECO:0008006" key="4">
    <source>
        <dbReference type="Google" id="ProtNLM"/>
    </source>
</evidence>
<feature type="signal peptide" evidence="1">
    <location>
        <begin position="1"/>
        <end position="20"/>
    </location>
</feature>
<comment type="caution">
    <text evidence="2">The sequence shown here is derived from an EMBL/GenBank/DDBJ whole genome shotgun (WGS) entry which is preliminary data.</text>
</comment>